<keyword evidence="2" id="KW-0472">Membrane</keyword>
<sequence>MDNAVVTGFLAGLGGKVVERWLSLLTLPGCLFVGAAWVASALGQSRATDRKLLADTVAGWYEGAQEARPGTLAAVAAGLLLLAALAALTARMTGQVVMLLWFARRPGLLGRHMRAVEQRVSDYYQIDLEMLWPRLWLVLAPPARKELRTVITAVESATVVGAWGLCYLVLGSWWWPAAVIGAVVLAAGWVLARQHTVELAALVEGAVDVGLRPVARSLGITPPPAASPAEVGLRLAPVLHKRLADASPPSAPGPERWQAPSGPPVRRRGPAPDGP</sequence>
<keyword evidence="2" id="KW-0812">Transmembrane</keyword>
<reference evidence="3 4" key="1">
    <citation type="submission" date="2024-07" db="EMBL/GenBank/DDBJ databases">
        <title>Whole genome sequencing of Prodigiosin pigment-producing Streptomyces salinarius isolated from rhizosphere soil of Arachis hypogaea.</title>
        <authorList>
            <person name="Vidhya A."/>
            <person name="Ramya S."/>
        </authorList>
    </citation>
    <scope>NUCLEOTIDE SEQUENCE [LARGE SCALE GENOMIC DNA]</scope>
    <source>
        <strain evidence="3 4">VRMG2420</strain>
    </source>
</reference>
<name>A0ABW8BDF0_9ACTN</name>
<dbReference type="Proteomes" id="UP001614264">
    <property type="component" value="Unassembled WGS sequence"/>
</dbReference>
<feature type="transmembrane region" description="Helical" evidence="2">
    <location>
        <begin position="20"/>
        <end position="42"/>
    </location>
</feature>
<evidence type="ECO:0000256" key="1">
    <source>
        <dbReference type="SAM" id="MobiDB-lite"/>
    </source>
</evidence>
<evidence type="ECO:0008006" key="5">
    <source>
        <dbReference type="Google" id="ProtNLM"/>
    </source>
</evidence>
<dbReference type="EMBL" id="JBITPR010000045">
    <property type="protein sequence ID" value="MFI7873054.1"/>
    <property type="molecule type" value="Genomic_DNA"/>
</dbReference>
<feature type="transmembrane region" description="Helical" evidence="2">
    <location>
        <begin position="173"/>
        <end position="192"/>
    </location>
</feature>
<keyword evidence="2" id="KW-1133">Transmembrane helix</keyword>
<dbReference type="RefSeq" id="WP_399593560.1">
    <property type="nucleotide sequence ID" value="NZ_JBITPR010000045.1"/>
</dbReference>
<feature type="region of interest" description="Disordered" evidence="1">
    <location>
        <begin position="244"/>
        <end position="275"/>
    </location>
</feature>
<feature type="transmembrane region" description="Helical" evidence="2">
    <location>
        <begin position="72"/>
        <end position="103"/>
    </location>
</feature>
<keyword evidence="4" id="KW-1185">Reference proteome</keyword>
<organism evidence="3 4">
    <name type="scientific">Streptomyces salinarius</name>
    <dbReference type="NCBI Taxonomy" id="2762598"/>
    <lineage>
        <taxon>Bacteria</taxon>
        <taxon>Bacillati</taxon>
        <taxon>Actinomycetota</taxon>
        <taxon>Actinomycetes</taxon>
        <taxon>Kitasatosporales</taxon>
        <taxon>Streptomycetaceae</taxon>
        <taxon>Streptomyces</taxon>
    </lineage>
</organism>
<protein>
    <recommendedName>
        <fullName evidence="5">ABC transmembrane type-1 domain-containing protein</fullName>
    </recommendedName>
</protein>
<proteinExistence type="predicted"/>
<comment type="caution">
    <text evidence="3">The sequence shown here is derived from an EMBL/GenBank/DDBJ whole genome shotgun (WGS) entry which is preliminary data.</text>
</comment>
<evidence type="ECO:0000256" key="2">
    <source>
        <dbReference type="SAM" id="Phobius"/>
    </source>
</evidence>
<accession>A0ABW8BDF0</accession>
<evidence type="ECO:0000313" key="3">
    <source>
        <dbReference type="EMBL" id="MFI7873054.1"/>
    </source>
</evidence>
<evidence type="ECO:0000313" key="4">
    <source>
        <dbReference type="Proteomes" id="UP001614264"/>
    </source>
</evidence>
<gene>
    <name evidence="3" type="ORF">AB4829_20930</name>
</gene>